<comment type="similarity">
    <text evidence="3 15">Belongs to the anaerobic coproporphyrinogen-III oxidase family.</text>
</comment>
<keyword evidence="8 15" id="KW-0479">Metal-binding</keyword>
<keyword evidence="12 15" id="KW-0627">Porphyrin biosynthesis</keyword>
<comment type="subcellular location">
    <subcellularLocation>
        <location evidence="1 15">Cytoplasm</location>
    </subcellularLocation>
</comment>
<dbReference type="CDD" id="cd01335">
    <property type="entry name" value="Radical_SAM"/>
    <property type="match status" value="1"/>
</dbReference>
<evidence type="ECO:0000256" key="8">
    <source>
        <dbReference type="ARBA" id="ARBA00022723"/>
    </source>
</evidence>
<dbReference type="PROSITE" id="PS51918">
    <property type="entry name" value="RADICAL_SAM"/>
    <property type="match status" value="1"/>
</dbReference>
<evidence type="ECO:0000256" key="1">
    <source>
        <dbReference type="ARBA" id="ARBA00004496"/>
    </source>
</evidence>
<evidence type="ECO:0000256" key="3">
    <source>
        <dbReference type="ARBA" id="ARBA00005493"/>
    </source>
</evidence>
<dbReference type="RefSeq" id="WP_146298524.1">
    <property type="nucleotide sequence ID" value="NZ_CP042301.2"/>
</dbReference>
<sequence length="446" mass="49492">MTDSRRAGETAPRYTSYPTAPHFHAGVRGRQVRTWMQTIPAGEAMSLYVHIPFCDRLCWFCACHTKHTLRYEPVTEYLDVLFDEIRLAGSHVPAGVVVRALHFGGGSPTMLKPADLTQLSRLLRDTFAFADDAEISVEIDPNDISEETLDALAAIRMTRASLGIQDFDPRVQRAINREQSFETTSTVIKGLRRRGVGSVNLDLVYGLPHQTVAGIAATVAQVLTLAPDRIALFGYAHVPWFKKHQTMIKEAWLPDTEQRIAQSRRAAELILEAGYTPIGLDHFARPDDSLAKAATTGRLRRNFQGYTDDNCETLIGFGPSSISRYRQGYAQNTPAMGEYQRLVAGGTLPVSRGFVLSNEDRARAWVIERLMCDFSFSGREAVRLFGDVGHRIVEEARGVAGTEPDLLEQVGDLFSIRADSRPLARIAASKFDPYLSRGEARHSVAV</sequence>
<comment type="cofactor">
    <cofactor evidence="15 17">
        <name>[4Fe-4S] cluster</name>
        <dbReference type="ChEBI" id="CHEBI:49883"/>
    </cofactor>
    <text evidence="15 17">Binds 1 [4Fe-4S] cluster. The cluster is coordinated with 3 cysteines and an exchangeable S-adenosyl-L-methionine.</text>
</comment>
<feature type="binding site" evidence="16">
    <location>
        <position position="138"/>
    </location>
    <ligand>
        <name>S-adenosyl-L-methionine</name>
        <dbReference type="ChEBI" id="CHEBI:59789"/>
        <label>1</label>
    </ligand>
</feature>
<dbReference type="EMBL" id="CP042301">
    <property type="protein sequence ID" value="QDY99870.1"/>
    <property type="molecule type" value="Genomic_DNA"/>
</dbReference>
<dbReference type="UniPathway" id="UPA00251">
    <property type="reaction ID" value="UER00323"/>
</dbReference>
<evidence type="ECO:0000256" key="2">
    <source>
        <dbReference type="ARBA" id="ARBA00004785"/>
    </source>
</evidence>
<evidence type="ECO:0000256" key="9">
    <source>
        <dbReference type="ARBA" id="ARBA00023002"/>
    </source>
</evidence>
<dbReference type="GO" id="GO:0051989">
    <property type="term" value="F:coproporphyrinogen dehydrogenase activity"/>
    <property type="evidence" value="ECO:0007669"/>
    <property type="project" value="UniProtKB-EC"/>
</dbReference>
<evidence type="ECO:0000259" key="18">
    <source>
        <dbReference type="PROSITE" id="PS51918"/>
    </source>
</evidence>
<dbReference type="InterPro" id="IPR007197">
    <property type="entry name" value="rSAM"/>
</dbReference>
<keyword evidence="5 15" id="KW-0004">4Fe-4S</keyword>
<dbReference type="Pfam" id="PF04055">
    <property type="entry name" value="Radical_SAM"/>
    <property type="match status" value="1"/>
</dbReference>
<comment type="subunit">
    <text evidence="4">Monomer.</text>
</comment>
<dbReference type="GO" id="GO:0046872">
    <property type="term" value="F:metal ion binding"/>
    <property type="evidence" value="ECO:0007669"/>
    <property type="project" value="UniProtKB-KW"/>
</dbReference>
<dbReference type="KEGG" id="niy:FQ775_05490"/>
<proteinExistence type="inferred from homology"/>
<evidence type="ECO:0000313" key="20">
    <source>
        <dbReference type="Proteomes" id="UP000321389"/>
    </source>
</evidence>
<dbReference type="GO" id="GO:0004109">
    <property type="term" value="F:coproporphyrinogen oxidase activity"/>
    <property type="evidence" value="ECO:0007669"/>
    <property type="project" value="InterPro"/>
</dbReference>
<feature type="binding site" evidence="16">
    <location>
        <position position="48"/>
    </location>
    <ligand>
        <name>S-adenosyl-L-methionine</name>
        <dbReference type="ChEBI" id="CHEBI:59789"/>
        <label>1</label>
    </ligand>
</feature>
<reference evidence="19" key="1">
    <citation type="submission" date="2020-04" db="EMBL/GenBank/DDBJ databases">
        <title>Nitratireductor sp. nov. isolated from mangrove soil.</title>
        <authorList>
            <person name="Ye Y."/>
        </authorList>
    </citation>
    <scope>NUCLEOTIDE SEQUENCE</scope>
    <source>
        <strain evidence="19">SY7</strain>
    </source>
</reference>
<dbReference type="Gene3D" id="1.10.10.920">
    <property type="match status" value="1"/>
</dbReference>
<dbReference type="InterPro" id="IPR058240">
    <property type="entry name" value="rSAM_sf"/>
</dbReference>
<feature type="binding site" evidence="16">
    <location>
        <position position="322"/>
    </location>
    <ligand>
        <name>S-adenosyl-L-methionine</name>
        <dbReference type="ChEBI" id="CHEBI:59789"/>
        <label>1</label>
    </ligand>
</feature>
<feature type="binding site" evidence="17">
    <location>
        <position position="58"/>
    </location>
    <ligand>
        <name>[4Fe-4S] cluster</name>
        <dbReference type="ChEBI" id="CHEBI:49883"/>
        <note>4Fe-4S-S-AdoMet</note>
    </ligand>
</feature>
<feature type="binding site" evidence="16">
    <location>
        <position position="202"/>
    </location>
    <ligand>
        <name>S-adenosyl-L-methionine</name>
        <dbReference type="ChEBI" id="CHEBI:59789"/>
        <label>2</label>
    </ligand>
</feature>
<organism evidence="19 20">
    <name type="scientific">Nitratireductor mangrovi</name>
    <dbReference type="NCBI Taxonomy" id="2599600"/>
    <lineage>
        <taxon>Bacteria</taxon>
        <taxon>Pseudomonadati</taxon>
        <taxon>Pseudomonadota</taxon>
        <taxon>Alphaproteobacteria</taxon>
        <taxon>Hyphomicrobiales</taxon>
        <taxon>Phyllobacteriaceae</taxon>
        <taxon>Nitratireductor</taxon>
    </lineage>
</organism>
<feature type="binding site" evidence="17">
    <location>
        <position position="54"/>
    </location>
    <ligand>
        <name>[4Fe-4S] cluster</name>
        <dbReference type="ChEBI" id="CHEBI:49883"/>
        <note>4Fe-4S-S-AdoMet</note>
    </ligand>
</feature>
<comment type="function">
    <text evidence="13">Involved in the heme biosynthesis. Catalyzes the anaerobic oxidative decarboxylation of propionate groups of rings A and B of coproporphyrinogen III to yield the vinyl groups in protoporphyrinogen IX.</text>
</comment>
<feature type="domain" description="Radical SAM core" evidence="18">
    <location>
        <begin position="39"/>
        <end position="281"/>
    </location>
</feature>
<evidence type="ECO:0000256" key="5">
    <source>
        <dbReference type="ARBA" id="ARBA00022485"/>
    </source>
</evidence>
<dbReference type="OrthoDB" id="9808022at2"/>
<feature type="binding site" evidence="16">
    <location>
        <position position="105"/>
    </location>
    <ligand>
        <name>S-adenosyl-L-methionine</name>
        <dbReference type="ChEBI" id="CHEBI:59789"/>
        <label>1</label>
    </ligand>
</feature>
<evidence type="ECO:0000256" key="17">
    <source>
        <dbReference type="PIRSR" id="PIRSR000167-2"/>
    </source>
</evidence>
<keyword evidence="11 15" id="KW-0411">Iron-sulfur</keyword>
<dbReference type="GO" id="GO:0006782">
    <property type="term" value="P:protoporphyrinogen IX biosynthetic process"/>
    <property type="evidence" value="ECO:0007669"/>
    <property type="project" value="UniProtKB-UniPathway"/>
</dbReference>
<dbReference type="GO" id="GO:0051539">
    <property type="term" value="F:4 iron, 4 sulfur cluster binding"/>
    <property type="evidence" value="ECO:0007669"/>
    <property type="project" value="UniProtKB-KW"/>
</dbReference>
<comment type="pathway">
    <text evidence="2 15">Porphyrin-containing compound metabolism; protoporphyrin-IX biosynthesis; protoporphyrinogen-IX from coproporphyrinogen-III (AdoMet route): step 1/1.</text>
</comment>
<dbReference type="PANTHER" id="PTHR13932:SF6">
    <property type="entry name" value="OXYGEN-INDEPENDENT COPROPORPHYRINOGEN III OXIDASE"/>
    <property type="match status" value="1"/>
</dbReference>
<keyword evidence="9 15" id="KW-0560">Oxidoreductase</keyword>
<dbReference type="SFLD" id="SFLDG01065">
    <property type="entry name" value="anaerobic_coproporphyrinogen-I"/>
    <property type="match status" value="1"/>
</dbReference>
<accession>A0A5B8KWC4</accession>
<name>A0A5B8KWC4_9HYPH</name>
<evidence type="ECO:0000256" key="16">
    <source>
        <dbReference type="PIRSR" id="PIRSR000167-1"/>
    </source>
</evidence>
<keyword evidence="6 15" id="KW-0963">Cytoplasm</keyword>
<evidence type="ECO:0000256" key="13">
    <source>
        <dbReference type="ARBA" id="ARBA00024295"/>
    </source>
</evidence>
<feature type="binding site" evidence="17">
    <location>
        <position position="61"/>
    </location>
    <ligand>
        <name>[4Fe-4S] cluster</name>
        <dbReference type="ChEBI" id="CHEBI:49883"/>
        <note>4Fe-4S-S-AdoMet</note>
    </ligand>
</feature>
<dbReference type="InterPro" id="IPR034505">
    <property type="entry name" value="Coproporphyrinogen-III_oxidase"/>
</dbReference>
<dbReference type="NCBIfam" id="TIGR00538">
    <property type="entry name" value="hemN"/>
    <property type="match status" value="1"/>
</dbReference>
<evidence type="ECO:0000256" key="10">
    <source>
        <dbReference type="ARBA" id="ARBA00023004"/>
    </source>
</evidence>
<dbReference type="SMART" id="SM00729">
    <property type="entry name" value="Elp3"/>
    <property type="match status" value="1"/>
</dbReference>
<comment type="catalytic activity">
    <reaction evidence="14 15">
        <text>coproporphyrinogen III + 2 S-adenosyl-L-methionine = protoporphyrinogen IX + 2 5'-deoxyadenosine + 2 L-methionine + 2 CO2</text>
        <dbReference type="Rhea" id="RHEA:15425"/>
        <dbReference type="ChEBI" id="CHEBI:16526"/>
        <dbReference type="ChEBI" id="CHEBI:17319"/>
        <dbReference type="ChEBI" id="CHEBI:57307"/>
        <dbReference type="ChEBI" id="CHEBI:57309"/>
        <dbReference type="ChEBI" id="CHEBI:57844"/>
        <dbReference type="ChEBI" id="CHEBI:59789"/>
        <dbReference type="EC" id="1.3.98.3"/>
    </reaction>
</comment>
<dbReference type="GO" id="GO:0005737">
    <property type="term" value="C:cytoplasm"/>
    <property type="evidence" value="ECO:0007669"/>
    <property type="project" value="UniProtKB-SubCell"/>
</dbReference>
<feature type="binding site" evidence="16">
    <location>
        <begin position="60"/>
        <end position="62"/>
    </location>
    <ligand>
        <name>S-adenosyl-L-methionine</name>
        <dbReference type="ChEBI" id="CHEBI:59789"/>
        <label>2</label>
    </ligand>
</feature>
<dbReference type="SFLD" id="SFLDG01082">
    <property type="entry name" value="B12-binding_domain_containing"/>
    <property type="match status" value="1"/>
</dbReference>
<dbReference type="AlphaFoldDB" id="A0A5B8KWC4"/>
<evidence type="ECO:0000256" key="15">
    <source>
        <dbReference type="PIRNR" id="PIRNR000167"/>
    </source>
</evidence>
<dbReference type="SFLD" id="SFLDS00029">
    <property type="entry name" value="Radical_SAM"/>
    <property type="match status" value="1"/>
</dbReference>
<feature type="binding site" evidence="16">
    <location>
        <position position="236"/>
    </location>
    <ligand>
        <name>S-adenosyl-L-methionine</name>
        <dbReference type="ChEBI" id="CHEBI:59789"/>
        <label>2</label>
    </ligand>
</feature>
<keyword evidence="7 15" id="KW-0949">S-adenosyl-L-methionine</keyword>
<dbReference type="InterPro" id="IPR006638">
    <property type="entry name" value="Elp3/MiaA/NifB-like_rSAM"/>
</dbReference>
<dbReference type="Proteomes" id="UP000321389">
    <property type="component" value="Chromosome"/>
</dbReference>
<gene>
    <name evidence="19" type="primary">hemN</name>
    <name evidence="19" type="ORF">FQ775_05490</name>
</gene>
<keyword evidence="20" id="KW-1185">Reference proteome</keyword>
<dbReference type="PANTHER" id="PTHR13932">
    <property type="entry name" value="COPROPORPHYRINIGEN III OXIDASE"/>
    <property type="match status" value="1"/>
</dbReference>
<evidence type="ECO:0000256" key="11">
    <source>
        <dbReference type="ARBA" id="ARBA00023014"/>
    </source>
</evidence>
<dbReference type="PIRSF" id="PIRSF000167">
    <property type="entry name" value="HemN"/>
    <property type="match status" value="1"/>
</dbReference>
<evidence type="ECO:0000256" key="6">
    <source>
        <dbReference type="ARBA" id="ARBA00022490"/>
    </source>
</evidence>
<dbReference type="InterPro" id="IPR004558">
    <property type="entry name" value="Coprogen_oxidase_HemN"/>
</dbReference>
<evidence type="ECO:0000313" key="19">
    <source>
        <dbReference type="EMBL" id="QDY99870.1"/>
    </source>
</evidence>
<dbReference type="SUPFAM" id="SSF102114">
    <property type="entry name" value="Radical SAM enzymes"/>
    <property type="match status" value="1"/>
</dbReference>
<evidence type="ECO:0000256" key="12">
    <source>
        <dbReference type="ARBA" id="ARBA00023244"/>
    </source>
</evidence>
<feature type="binding site" evidence="16">
    <location>
        <position position="165"/>
    </location>
    <ligand>
        <name>S-adenosyl-L-methionine</name>
        <dbReference type="ChEBI" id="CHEBI:59789"/>
        <label>2</label>
    </ligand>
</feature>
<dbReference type="EC" id="1.3.98.3" evidence="15"/>
<protein>
    <recommendedName>
        <fullName evidence="15">Coproporphyrinogen-III oxidase</fullName>
        <ecNumber evidence="15">1.3.98.3</ecNumber>
    </recommendedName>
</protein>
<dbReference type="InterPro" id="IPR023404">
    <property type="entry name" value="rSAM_horseshoe"/>
</dbReference>
<evidence type="ECO:0000256" key="4">
    <source>
        <dbReference type="ARBA" id="ARBA00011245"/>
    </source>
</evidence>
<keyword evidence="10 15" id="KW-0408">Iron</keyword>
<evidence type="ECO:0000256" key="7">
    <source>
        <dbReference type="ARBA" id="ARBA00022691"/>
    </source>
</evidence>
<feature type="binding site" evidence="16">
    <location>
        <position position="177"/>
    </location>
    <ligand>
        <name>S-adenosyl-L-methionine</name>
        <dbReference type="ChEBI" id="CHEBI:59789"/>
        <label>2</label>
    </ligand>
</feature>
<evidence type="ECO:0000256" key="14">
    <source>
        <dbReference type="ARBA" id="ARBA00048321"/>
    </source>
</evidence>
<dbReference type="Gene3D" id="3.80.30.20">
    <property type="entry name" value="tm_1862 like domain"/>
    <property type="match status" value="1"/>
</dbReference>